<feature type="transmembrane region" description="Helical" evidence="5">
    <location>
        <begin position="418"/>
        <end position="440"/>
    </location>
</feature>
<dbReference type="PROSITE" id="PS50850">
    <property type="entry name" value="MFS"/>
    <property type="match status" value="1"/>
</dbReference>
<name>A0A6A6ZIG7_9PLEO</name>
<dbReference type="InterPro" id="IPR011701">
    <property type="entry name" value="MFS"/>
</dbReference>
<feature type="transmembrane region" description="Helical" evidence="5">
    <location>
        <begin position="185"/>
        <end position="204"/>
    </location>
</feature>
<keyword evidence="8" id="KW-1185">Reference proteome</keyword>
<feature type="domain" description="Major facilitator superfamily (MFS) profile" evidence="6">
    <location>
        <begin position="32"/>
        <end position="519"/>
    </location>
</feature>
<feature type="transmembrane region" description="Helical" evidence="5">
    <location>
        <begin position="334"/>
        <end position="353"/>
    </location>
</feature>
<evidence type="ECO:0000259" key="6">
    <source>
        <dbReference type="PROSITE" id="PS50850"/>
    </source>
</evidence>
<evidence type="ECO:0000313" key="7">
    <source>
        <dbReference type="EMBL" id="KAF2820881.1"/>
    </source>
</evidence>
<dbReference type="Pfam" id="PF07690">
    <property type="entry name" value="MFS_1"/>
    <property type="match status" value="1"/>
</dbReference>
<feature type="transmembrane region" description="Helical" evidence="5">
    <location>
        <begin position="496"/>
        <end position="514"/>
    </location>
</feature>
<keyword evidence="3 5" id="KW-1133">Transmembrane helix</keyword>
<gene>
    <name evidence="7" type="ORF">CC86DRAFT_303787</name>
</gene>
<feature type="transmembrane region" description="Helical" evidence="5">
    <location>
        <begin position="29"/>
        <end position="47"/>
    </location>
</feature>
<feature type="transmembrane region" description="Helical" evidence="5">
    <location>
        <begin position="389"/>
        <end position="406"/>
    </location>
</feature>
<dbReference type="PANTHER" id="PTHR23501:SF198">
    <property type="entry name" value="AZOLE RESISTANCE PROTEIN 1-RELATED"/>
    <property type="match status" value="1"/>
</dbReference>
<dbReference type="Gene3D" id="1.20.1250.20">
    <property type="entry name" value="MFS general substrate transporter like domains"/>
    <property type="match status" value="1"/>
</dbReference>
<dbReference type="AlphaFoldDB" id="A0A6A6ZIG7"/>
<feature type="transmembrane region" description="Helical" evidence="5">
    <location>
        <begin position="224"/>
        <end position="243"/>
    </location>
</feature>
<sequence length="541" mass="57350">MEERNIIQTSTQAVETSIHPENEIVGARLLIIHVGITLAAFLAGLDSNLMATSVPVISSEFNSIVDVGWYGASFYIAMCASQPLAGKIFTMFSKKFTFMSYLLIFEIGNLVCALAPTSRALIVGRAVTGLGASGIFVGGIVVLATIVPLHKRAIWQGTLITTFSIASVVGPVIGGALTQDVSWRWCFYIQLPFGGVAAALLLFLRVQKPEEASLQSLARKIRALDFTGFILLAGSIVMLLLALQLGGVTYSWKSSVVIGLFVGFALTIIPFVGWQIHRGDAALVPTKLFRHRNASLILLCQSFAAGPFQVIVYWLPIWFQAVLGVSPVASGVRYLPTVIADAIACIVGSGLIMQLGIWNPFLLLSKALISLSGGLLSTIHPGISSGHIISYQILGGVGFGLVNNVGHIGMQASVPKELVPIAAGSLMSIVSATCAIFLALGQTIFQGRLTTHLSGKVSSELIDRILGSGATSLRSFIEPAHLPTVLESYSKSITEVFYLPAAAPVLGFLVALGLKWTSLKQQAAPTAGEEAENELDLGSKA</sequence>
<feature type="transmembrane region" description="Helical" evidence="5">
    <location>
        <begin position="255"/>
        <end position="274"/>
    </location>
</feature>
<evidence type="ECO:0000313" key="8">
    <source>
        <dbReference type="Proteomes" id="UP000799424"/>
    </source>
</evidence>
<dbReference type="PANTHER" id="PTHR23501">
    <property type="entry name" value="MAJOR FACILITATOR SUPERFAMILY"/>
    <property type="match status" value="1"/>
</dbReference>
<proteinExistence type="predicted"/>
<reference evidence="7" key="1">
    <citation type="journal article" date="2020" name="Stud. Mycol.">
        <title>101 Dothideomycetes genomes: a test case for predicting lifestyles and emergence of pathogens.</title>
        <authorList>
            <person name="Haridas S."/>
            <person name="Albert R."/>
            <person name="Binder M."/>
            <person name="Bloem J."/>
            <person name="Labutti K."/>
            <person name="Salamov A."/>
            <person name="Andreopoulos B."/>
            <person name="Baker S."/>
            <person name="Barry K."/>
            <person name="Bills G."/>
            <person name="Bluhm B."/>
            <person name="Cannon C."/>
            <person name="Castanera R."/>
            <person name="Culley D."/>
            <person name="Daum C."/>
            <person name="Ezra D."/>
            <person name="Gonzalez J."/>
            <person name="Henrissat B."/>
            <person name="Kuo A."/>
            <person name="Liang C."/>
            <person name="Lipzen A."/>
            <person name="Lutzoni F."/>
            <person name="Magnuson J."/>
            <person name="Mondo S."/>
            <person name="Nolan M."/>
            <person name="Ohm R."/>
            <person name="Pangilinan J."/>
            <person name="Park H.-J."/>
            <person name="Ramirez L."/>
            <person name="Alfaro M."/>
            <person name="Sun H."/>
            <person name="Tritt A."/>
            <person name="Yoshinaga Y."/>
            <person name="Zwiers L.-H."/>
            <person name="Turgeon B."/>
            <person name="Goodwin S."/>
            <person name="Spatafora J."/>
            <person name="Crous P."/>
            <person name="Grigoriev I."/>
        </authorList>
    </citation>
    <scope>NUCLEOTIDE SEQUENCE</scope>
    <source>
        <strain evidence="7">CBS 113818</strain>
    </source>
</reference>
<evidence type="ECO:0000256" key="5">
    <source>
        <dbReference type="SAM" id="Phobius"/>
    </source>
</evidence>
<dbReference type="EMBL" id="MU006239">
    <property type="protein sequence ID" value="KAF2820881.1"/>
    <property type="molecule type" value="Genomic_DNA"/>
</dbReference>
<dbReference type="OrthoDB" id="10021397at2759"/>
<protein>
    <submittedName>
        <fullName evidence="7">MFS general substrate transporter</fullName>
    </submittedName>
</protein>
<feature type="transmembrane region" description="Helical" evidence="5">
    <location>
        <begin position="67"/>
        <end position="86"/>
    </location>
</feature>
<evidence type="ECO:0000256" key="3">
    <source>
        <dbReference type="ARBA" id="ARBA00022989"/>
    </source>
</evidence>
<dbReference type="Proteomes" id="UP000799424">
    <property type="component" value="Unassembled WGS sequence"/>
</dbReference>
<evidence type="ECO:0000256" key="2">
    <source>
        <dbReference type="ARBA" id="ARBA00022692"/>
    </source>
</evidence>
<evidence type="ECO:0000256" key="1">
    <source>
        <dbReference type="ARBA" id="ARBA00004141"/>
    </source>
</evidence>
<organism evidence="7 8">
    <name type="scientific">Ophiobolus disseminans</name>
    <dbReference type="NCBI Taxonomy" id="1469910"/>
    <lineage>
        <taxon>Eukaryota</taxon>
        <taxon>Fungi</taxon>
        <taxon>Dikarya</taxon>
        <taxon>Ascomycota</taxon>
        <taxon>Pezizomycotina</taxon>
        <taxon>Dothideomycetes</taxon>
        <taxon>Pleosporomycetidae</taxon>
        <taxon>Pleosporales</taxon>
        <taxon>Pleosporineae</taxon>
        <taxon>Phaeosphaeriaceae</taxon>
        <taxon>Ophiobolus</taxon>
    </lineage>
</organism>
<dbReference type="InterPro" id="IPR020846">
    <property type="entry name" value="MFS_dom"/>
</dbReference>
<feature type="transmembrane region" description="Helical" evidence="5">
    <location>
        <begin position="153"/>
        <end position="173"/>
    </location>
</feature>
<feature type="transmembrane region" description="Helical" evidence="5">
    <location>
        <begin position="360"/>
        <end position="383"/>
    </location>
</feature>
<keyword evidence="4 5" id="KW-0472">Membrane</keyword>
<dbReference type="Gene3D" id="1.20.1720.10">
    <property type="entry name" value="Multidrug resistance protein D"/>
    <property type="match status" value="1"/>
</dbReference>
<evidence type="ECO:0000256" key="4">
    <source>
        <dbReference type="ARBA" id="ARBA00023136"/>
    </source>
</evidence>
<dbReference type="GO" id="GO:0022857">
    <property type="term" value="F:transmembrane transporter activity"/>
    <property type="evidence" value="ECO:0007669"/>
    <property type="project" value="InterPro"/>
</dbReference>
<dbReference type="GO" id="GO:0005886">
    <property type="term" value="C:plasma membrane"/>
    <property type="evidence" value="ECO:0007669"/>
    <property type="project" value="TreeGrafter"/>
</dbReference>
<keyword evidence="2 5" id="KW-0812">Transmembrane</keyword>
<feature type="transmembrane region" description="Helical" evidence="5">
    <location>
        <begin position="122"/>
        <end position="146"/>
    </location>
</feature>
<accession>A0A6A6ZIG7</accession>
<feature type="transmembrane region" description="Helical" evidence="5">
    <location>
        <begin position="98"/>
        <end position="116"/>
    </location>
</feature>
<dbReference type="InterPro" id="IPR036259">
    <property type="entry name" value="MFS_trans_sf"/>
</dbReference>
<feature type="transmembrane region" description="Helical" evidence="5">
    <location>
        <begin position="295"/>
        <end position="314"/>
    </location>
</feature>
<comment type="subcellular location">
    <subcellularLocation>
        <location evidence="1">Membrane</location>
        <topology evidence="1">Multi-pass membrane protein</topology>
    </subcellularLocation>
</comment>
<dbReference type="SUPFAM" id="SSF103473">
    <property type="entry name" value="MFS general substrate transporter"/>
    <property type="match status" value="2"/>
</dbReference>